<reference evidence="1 2" key="1">
    <citation type="submission" date="2018-11" db="EMBL/GenBank/DDBJ databases">
        <authorList>
            <consortium name="Pathogen Informatics"/>
        </authorList>
    </citation>
    <scope>NUCLEOTIDE SEQUENCE [LARGE SCALE GENOMIC DNA]</scope>
    <source>
        <strain>Denwood</strain>
        <strain evidence="2">Zambia</strain>
    </source>
</reference>
<sequence>MESYSKEDTPGIAAVVERGVFGWDPDEEPTLTK</sequence>
<keyword evidence="2" id="KW-1185">Reference proteome</keyword>
<protein>
    <submittedName>
        <fullName evidence="1">Uncharacterized protein</fullName>
    </submittedName>
</protein>
<dbReference type="AlphaFoldDB" id="A0A183NPQ6"/>
<accession>A0A183NPQ6</accession>
<dbReference type="EMBL" id="UZAL01009839">
    <property type="protein sequence ID" value="VDP02653.1"/>
    <property type="molecule type" value="Genomic_DNA"/>
</dbReference>
<gene>
    <name evidence="1" type="ORF">SMTD_LOCUS4092</name>
</gene>
<dbReference type="STRING" id="31246.A0A183NPQ6"/>
<evidence type="ECO:0000313" key="1">
    <source>
        <dbReference type="EMBL" id="VDP02653.1"/>
    </source>
</evidence>
<evidence type="ECO:0000313" key="2">
    <source>
        <dbReference type="Proteomes" id="UP000269396"/>
    </source>
</evidence>
<proteinExistence type="predicted"/>
<dbReference type="Proteomes" id="UP000269396">
    <property type="component" value="Unassembled WGS sequence"/>
</dbReference>
<name>A0A183NPQ6_9TREM</name>
<organism evidence="1 2">
    <name type="scientific">Schistosoma mattheei</name>
    <dbReference type="NCBI Taxonomy" id="31246"/>
    <lineage>
        <taxon>Eukaryota</taxon>
        <taxon>Metazoa</taxon>
        <taxon>Spiralia</taxon>
        <taxon>Lophotrochozoa</taxon>
        <taxon>Platyhelminthes</taxon>
        <taxon>Trematoda</taxon>
        <taxon>Digenea</taxon>
        <taxon>Strigeidida</taxon>
        <taxon>Schistosomatoidea</taxon>
        <taxon>Schistosomatidae</taxon>
        <taxon>Schistosoma</taxon>
    </lineage>
</organism>